<dbReference type="Pfam" id="PF04314">
    <property type="entry name" value="PCuAC"/>
    <property type="match status" value="1"/>
</dbReference>
<dbReference type="Gene3D" id="2.60.40.1890">
    <property type="entry name" value="PCu(A)C copper chaperone"/>
    <property type="match status" value="1"/>
</dbReference>
<evidence type="ECO:0000256" key="1">
    <source>
        <dbReference type="SAM" id="SignalP"/>
    </source>
</evidence>
<accession>A0A4R1BCG5</accession>
<dbReference type="RefSeq" id="WP_131446799.1">
    <property type="nucleotide sequence ID" value="NZ_SJZB01000033.1"/>
</dbReference>
<name>A0A4R1BCG5_9PROT</name>
<sequence>MKPAILVLPLCALALPALADTVKVENAWVRATAPGQQVAGAFMDLTADADMAVVDAASPAAKVVQLHSMAMDNGVMVMRRLKAVALPKGKTVSLKPGGMHVMLIDLVGPIKAGAHPSVTLTVRAADGKKQRIAVPLEVREPGASGN</sequence>
<comment type="caution">
    <text evidence="2">The sequence shown here is derived from an EMBL/GenBank/DDBJ whole genome shotgun (WGS) entry which is preliminary data.</text>
</comment>
<gene>
    <name evidence="2" type="ORF">EZJ19_09085</name>
</gene>
<dbReference type="Proteomes" id="UP000295443">
    <property type="component" value="Unassembled WGS sequence"/>
</dbReference>
<dbReference type="PANTHER" id="PTHR36302:SF1">
    <property type="entry name" value="COPPER CHAPERONE PCU(A)C"/>
    <property type="match status" value="1"/>
</dbReference>
<dbReference type="InterPro" id="IPR007410">
    <property type="entry name" value="LpqE-like"/>
</dbReference>
<organism evidence="2 3">
    <name type="scientific">Parasulfuritortus cantonensis</name>
    <dbReference type="NCBI Taxonomy" id="2528202"/>
    <lineage>
        <taxon>Bacteria</taxon>
        <taxon>Pseudomonadati</taxon>
        <taxon>Pseudomonadota</taxon>
        <taxon>Betaproteobacteria</taxon>
        <taxon>Nitrosomonadales</taxon>
        <taxon>Thiobacillaceae</taxon>
        <taxon>Parasulfuritortus</taxon>
    </lineage>
</organism>
<keyword evidence="1" id="KW-0732">Signal</keyword>
<dbReference type="InterPro" id="IPR058248">
    <property type="entry name" value="Lxx211020-like"/>
</dbReference>
<feature type="signal peptide" evidence="1">
    <location>
        <begin position="1"/>
        <end position="19"/>
    </location>
</feature>
<reference evidence="2 3" key="1">
    <citation type="submission" date="2019-03" db="EMBL/GenBank/DDBJ databases">
        <title>Genome sequence of Thiobacillaceae bacterium LSR1, a sulfur-oxidizing bacterium isolated from freshwater sediment.</title>
        <authorList>
            <person name="Li S."/>
        </authorList>
    </citation>
    <scope>NUCLEOTIDE SEQUENCE [LARGE SCALE GENOMIC DNA]</scope>
    <source>
        <strain evidence="2 3">LSR1</strain>
    </source>
</reference>
<feature type="chain" id="PRO_5020261928" evidence="1">
    <location>
        <begin position="20"/>
        <end position="146"/>
    </location>
</feature>
<protein>
    <submittedName>
        <fullName evidence="2">Copper chaperone PCu(A)C</fullName>
    </submittedName>
</protein>
<dbReference type="OrthoDB" id="9796962at2"/>
<dbReference type="EMBL" id="SJZB01000033">
    <property type="protein sequence ID" value="TCJ14726.1"/>
    <property type="molecule type" value="Genomic_DNA"/>
</dbReference>
<dbReference type="SUPFAM" id="SSF110087">
    <property type="entry name" value="DR1885-like metal-binding protein"/>
    <property type="match status" value="1"/>
</dbReference>
<evidence type="ECO:0000313" key="2">
    <source>
        <dbReference type="EMBL" id="TCJ14726.1"/>
    </source>
</evidence>
<proteinExistence type="predicted"/>
<dbReference type="AlphaFoldDB" id="A0A4R1BCG5"/>
<dbReference type="InterPro" id="IPR036182">
    <property type="entry name" value="PCuAC_sf"/>
</dbReference>
<keyword evidence="3" id="KW-1185">Reference proteome</keyword>
<dbReference type="PANTHER" id="PTHR36302">
    <property type="entry name" value="BLR7088 PROTEIN"/>
    <property type="match status" value="1"/>
</dbReference>
<evidence type="ECO:0000313" key="3">
    <source>
        <dbReference type="Proteomes" id="UP000295443"/>
    </source>
</evidence>